<gene>
    <name evidence="5" type="ORF">BST39_04765</name>
</gene>
<dbReference type="PANTHER" id="PTHR24321">
    <property type="entry name" value="DEHYDROGENASES, SHORT CHAIN"/>
    <property type="match status" value="1"/>
</dbReference>
<keyword evidence="3" id="KW-0520">NAD</keyword>
<sequence length="283" mass="29864">MGRVQDKVVFITGAGVGQGRSHAVALAKEGADIVAVDVCHQVSDRVQYSYATEADLDETRKLVENTGRRCLTVVADVRDSTAMKDAAARAVREFDHIDAVCANAGVCTFHKEGSLSITEDVYDLIVDTNLKGVWNTIQATAPRLIEAGGGSIVITSSAAGIRGQVPYAHYVAAKHGVVGLMKAFANELAPHRIRVNTIHPTGVLTAMGGDPSAFECAEPQPLFIQGAANVLPDLDAPAGHPYSPIPVLAAEEISKTVLFLLSDDARYITGVQLPVDAGNVNKP</sequence>
<dbReference type="InterPro" id="IPR020904">
    <property type="entry name" value="Sc_DH/Rdtase_CS"/>
</dbReference>
<comment type="similarity">
    <text evidence="1 4">Belongs to the short-chain dehydrogenases/reductases (SDR) family.</text>
</comment>
<comment type="caution">
    <text evidence="5">The sequence shown here is derived from an EMBL/GenBank/DDBJ whole genome shotgun (WGS) entry which is preliminary data.</text>
</comment>
<dbReference type="PRINTS" id="PR00080">
    <property type="entry name" value="SDRFAMILY"/>
</dbReference>
<dbReference type="NCBIfam" id="TIGR03971">
    <property type="entry name" value="SDR_subfam_1"/>
    <property type="match status" value="1"/>
</dbReference>
<dbReference type="OrthoDB" id="5173603at2"/>
<dbReference type="AlphaFoldDB" id="A0A1X0IFH4"/>
<dbReference type="EMBL" id="MVIE01000004">
    <property type="protein sequence ID" value="ORB45602.1"/>
    <property type="molecule type" value="Genomic_DNA"/>
</dbReference>
<dbReference type="CDD" id="cd05233">
    <property type="entry name" value="SDR_c"/>
    <property type="match status" value="1"/>
</dbReference>
<evidence type="ECO:0000256" key="1">
    <source>
        <dbReference type="ARBA" id="ARBA00006484"/>
    </source>
</evidence>
<evidence type="ECO:0000256" key="2">
    <source>
        <dbReference type="ARBA" id="ARBA00023002"/>
    </source>
</evidence>
<name>A0A1X0IFH4_9MYCO</name>
<accession>A0A1X0IFH4</accession>
<dbReference type="PROSITE" id="PS00061">
    <property type="entry name" value="ADH_SHORT"/>
    <property type="match status" value="1"/>
</dbReference>
<dbReference type="FunFam" id="3.40.50.720:FF:000084">
    <property type="entry name" value="Short-chain dehydrogenase reductase"/>
    <property type="match status" value="1"/>
</dbReference>
<keyword evidence="2" id="KW-0560">Oxidoreductase</keyword>
<evidence type="ECO:0000313" key="6">
    <source>
        <dbReference type="Proteomes" id="UP000192513"/>
    </source>
</evidence>
<dbReference type="RefSeq" id="WP_067926124.1">
    <property type="nucleotide sequence ID" value="NZ_AP022619.1"/>
</dbReference>
<reference evidence="5 6" key="1">
    <citation type="submission" date="2017-02" db="EMBL/GenBank/DDBJ databases">
        <title>The new phylogeny of genus Mycobacterium.</title>
        <authorList>
            <person name="Tortoli E."/>
            <person name="Trovato A."/>
            <person name="Cirillo D.M."/>
        </authorList>
    </citation>
    <scope>NUCLEOTIDE SEQUENCE [LARGE SCALE GENOMIC DNA]</scope>
    <source>
        <strain evidence="5 6">DSM 45000</strain>
    </source>
</reference>
<keyword evidence="6" id="KW-1185">Reference proteome</keyword>
<organism evidence="5 6">
    <name type="scientific">Mycobacterium paraseoulense</name>
    <dbReference type="NCBI Taxonomy" id="590652"/>
    <lineage>
        <taxon>Bacteria</taxon>
        <taxon>Bacillati</taxon>
        <taxon>Actinomycetota</taxon>
        <taxon>Actinomycetes</taxon>
        <taxon>Mycobacteriales</taxon>
        <taxon>Mycobacteriaceae</taxon>
        <taxon>Mycobacterium</taxon>
    </lineage>
</organism>
<dbReference type="InterPro" id="IPR036291">
    <property type="entry name" value="NAD(P)-bd_dom_sf"/>
</dbReference>
<evidence type="ECO:0000313" key="5">
    <source>
        <dbReference type="EMBL" id="ORB45602.1"/>
    </source>
</evidence>
<dbReference type="InterPro" id="IPR002347">
    <property type="entry name" value="SDR_fam"/>
</dbReference>
<dbReference type="NCBIfam" id="NF009467">
    <property type="entry name" value="PRK12826.1-3"/>
    <property type="match status" value="1"/>
</dbReference>
<dbReference type="STRING" id="590652.BST39_04765"/>
<dbReference type="PRINTS" id="PR00081">
    <property type="entry name" value="GDHRDH"/>
</dbReference>
<dbReference type="Gene3D" id="3.40.50.720">
    <property type="entry name" value="NAD(P)-binding Rossmann-like Domain"/>
    <property type="match status" value="1"/>
</dbReference>
<evidence type="ECO:0000256" key="4">
    <source>
        <dbReference type="RuleBase" id="RU000363"/>
    </source>
</evidence>
<dbReference type="InterPro" id="IPR023985">
    <property type="entry name" value="SDR_subfam_1"/>
</dbReference>
<dbReference type="PANTHER" id="PTHR24321:SF8">
    <property type="entry name" value="ESTRADIOL 17-BETA-DEHYDROGENASE 8-RELATED"/>
    <property type="match status" value="1"/>
</dbReference>
<dbReference type="Pfam" id="PF00106">
    <property type="entry name" value="adh_short"/>
    <property type="match status" value="1"/>
</dbReference>
<proteinExistence type="inferred from homology"/>
<dbReference type="GO" id="GO:0016491">
    <property type="term" value="F:oxidoreductase activity"/>
    <property type="evidence" value="ECO:0007669"/>
    <property type="project" value="UniProtKB-KW"/>
</dbReference>
<dbReference type="Proteomes" id="UP000192513">
    <property type="component" value="Unassembled WGS sequence"/>
</dbReference>
<evidence type="ECO:0000256" key="3">
    <source>
        <dbReference type="ARBA" id="ARBA00023027"/>
    </source>
</evidence>
<dbReference type="SUPFAM" id="SSF51735">
    <property type="entry name" value="NAD(P)-binding Rossmann-fold domains"/>
    <property type="match status" value="1"/>
</dbReference>
<protein>
    <submittedName>
        <fullName evidence="5">3-ketoacyl-ACP reductase</fullName>
    </submittedName>
</protein>